<feature type="transmembrane region" description="Helical" evidence="1">
    <location>
        <begin position="290"/>
        <end position="309"/>
    </location>
</feature>
<keyword evidence="1" id="KW-1133">Transmembrane helix</keyword>
<evidence type="ECO:0000256" key="1">
    <source>
        <dbReference type="SAM" id="Phobius"/>
    </source>
</evidence>
<comment type="caution">
    <text evidence="2">The sequence shown here is derived from an EMBL/GenBank/DDBJ whole genome shotgun (WGS) entry which is preliminary data.</text>
</comment>
<evidence type="ECO:0000313" key="3">
    <source>
        <dbReference type="Proteomes" id="UP000481861"/>
    </source>
</evidence>
<name>A0A7C8IBV0_9PLEO</name>
<dbReference type="EMBL" id="JAADJZ010000014">
    <property type="protein sequence ID" value="KAF2870210.1"/>
    <property type="molecule type" value="Genomic_DNA"/>
</dbReference>
<feature type="transmembrane region" description="Helical" evidence="1">
    <location>
        <begin position="321"/>
        <end position="345"/>
    </location>
</feature>
<proteinExistence type="predicted"/>
<gene>
    <name evidence="2" type="ORF">BDV95DRAFT_595748</name>
</gene>
<reference evidence="2 3" key="1">
    <citation type="submission" date="2020-01" db="EMBL/GenBank/DDBJ databases">
        <authorList>
            <consortium name="DOE Joint Genome Institute"/>
            <person name="Haridas S."/>
            <person name="Albert R."/>
            <person name="Binder M."/>
            <person name="Bloem J."/>
            <person name="Labutti K."/>
            <person name="Salamov A."/>
            <person name="Andreopoulos B."/>
            <person name="Baker S.E."/>
            <person name="Barry K."/>
            <person name="Bills G."/>
            <person name="Bluhm B.H."/>
            <person name="Cannon C."/>
            <person name="Castanera R."/>
            <person name="Culley D.E."/>
            <person name="Daum C."/>
            <person name="Ezra D."/>
            <person name="Gonzalez J.B."/>
            <person name="Henrissat B."/>
            <person name="Kuo A."/>
            <person name="Liang C."/>
            <person name="Lipzen A."/>
            <person name="Lutzoni F."/>
            <person name="Magnuson J."/>
            <person name="Mondo S."/>
            <person name="Nolan M."/>
            <person name="Ohm R."/>
            <person name="Pangilinan J."/>
            <person name="Park H.-J.H."/>
            <person name="Ramirez L."/>
            <person name="Alfaro M."/>
            <person name="Sun H."/>
            <person name="Tritt A."/>
            <person name="Yoshinaga Y."/>
            <person name="Zwiers L.-H.L."/>
            <person name="Turgeon B.G."/>
            <person name="Goodwin S.B."/>
            <person name="Spatafora J.W."/>
            <person name="Crous P.W."/>
            <person name="Grigoriev I.V."/>
        </authorList>
    </citation>
    <scope>NUCLEOTIDE SEQUENCE [LARGE SCALE GENOMIC DNA]</scope>
    <source>
        <strain evidence="2 3">CBS 611.86</strain>
    </source>
</reference>
<feature type="transmembrane region" description="Helical" evidence="1">
    <location>
        <begin position="113"/>
        <end position="132"/>
    </location>
</feature>
<protein>
    <submittedName>
        <fullName evidence="2">Uncharacterized protein</fullName>
    </submittedName>
</protein>
<dbReference type="OrthoDB" id="2431938at2759"/>
<organism evidence="2 3">
    <name type="scientific">Massariosphaeria phaeospora</name>
    <dbReference type="NCBI Taxonomy" id="100035"/>
    <lineage>
        <taxon>Eukaryota</taxon>
        <taxon>Fungi</taxon>
        <taxon>Dikarya</taxon>
        <taxon>Ascomycota</taxon>
        <taxon>Pezizomycotina</taxon>
        <taxon>Dothideomycetes</taxon>
        <taxon>Pleosporomycetidae</taxon>
        <taxon>Pleosporales</taxon>
        <taxon>Pleosporales incertae sedis</taxon>
        <taxon>Massariosphaeria</taxon>
    </lineage>
</organism>
<dbReference type="Proteomes" id="UP000481861">
    <property type="component" value="Unassembled WGS sequence"/>
</dbReference>
<accession>A0A7C8IBV0</accession>
<keyword evidence="1" id="KW-0812">Transmembrane</keyword>
<feature type="transmembrane region" description="Helical" evidence="1">
    <location>
        <begin position="168"/>
        <end position="191"/>
    </location>
</feature>
<feature type="transmembrane region" description="Helical" evidence="1">
    <location>
        <begin position="86"/>
        <end position="106"/>
    </location>
</feature>
<keyword evidence="3" id="KW-1185">Reference proteome</keyword>
<sequence>MSPSPSMALRALAASTLLVLSVTCLWLMDITTLVQKYPTPGSSGAITWPGGAIPILQNFHGVRLLDEVFRDVTVGFAPFSLGYDALSWWGVLTFLQDFGVVYLVLLCESARGVNRWTVAYFPGVFGLLGQLIPAGVMFPFFYFLCVLFCPPAPSARDRAARKIALGDAWVFLPAVVGFHTLPVLGMFFAASYEDRHYWTWFWQLYPVRVFFAYVVVKGGAKMLALRRRGLDVSYQKSVTLLVAPMIAVSAATWIYVLSSSPYSLRERAWPAAVAEETFAMRMRRILQCDALFMFAGTFAWLGYLLGEMWSARLIDAKQVAGFVAVGIASLGAVGPGATVGVLWLWREAFLVGDR</sequence>
<feature type="transmembrane region" description="Helical" evidence="1">
    <location>
        <begin position="197"/>
        <end position="216"/>
    </location>
</feature>
<keyword evidence="1" id="KW-0472">Membrane</keyword>
<feature type="transmembrane region" description="Helical" evidence="1">
    <location>
        <begin position="237"/>
        <end position="256"/>
    </location>
</feature>
<evidence type="ECO:0000313" key="2">
    <source>
        <dbReference type="EMBL" id="KAF2870210.1"/>
    </source>
</evidence>
<dbReference type="AlphaFoldDB" id="A0A7C8IBV0"/>